<protein>
    <submittedName>
        <fullName evidence="2">Glyoxalase</fullName>
    </submittedName>
</protein>
<dbReference type="CDD" id="cd06587">
    <property type="entry name" value="VOC"/>
    <property type="match status" value="1"/>
</dbReference>
<organism evidence="2 3">
    <name type="scientific">Kroppenstedtia guangzhouensis</name>
    <dbReference type="NCBI Taxonomy" id="1274356"/>
    <lineage>
        <taxon>Bacteria</taxon>
        <taxon>Bacillati</taxon>
        <taxon>Bacillota</taxon>
        <taxon>Bacilli</taxon>
        <taxon>Bacillales</taxon>
        <taxon>Thermoactinomycetaceae</taxon>
        <taxon>Kroppenstedtia</taxon>
    </lineage>
</organism>
<name>A0ABQ1GHP1_9BACL</name>
<dbReference type="EMBL" id="BMEX01000004">
    <property type="protein sequence ID" value="GGA44099.1"/>
    <property type="molecule type" value="Genomic_DNA"/>
</dbReference>
<dbReference type="Proteomes" id="UP000617979">
    <property type="component" value="Unassembled WGS sequence"/>
</dbReference>
<sequence length="152" mass="18413">MIRGLYEAHLPVRDLKRSISFYEGLGLELYKRYEKVAFFWIEKEVSWLGLWEGEEVETPYHPSLRHVAFRVEYEELRRAKEWLEERGIRPREAFGFRPWEPIVIPDQAHGMLYFDDPDGNSLELITRLPGPEMEKPKMYLSEWERIRRRESI</sequence>
<keyword evidence="3" id="KW-1185">Reference proteome</keyword>
<dbReference type="SUPFAM" id="SSF54593">
    <property type="entry name" value="Glyoxalase/Bleomycin resistance protein/Dihydroxybiphenyl dioxygenase"/>
    <property type="match status" value="1"/>
</dbReference>
<dbReference type="InterPro" id="IPR029068">
    <property type="entry name" value="Glyas_Bleomycin-R_OHBP_Dase"/>
</dbReference>
<dbReference type="Pfam" id="PF00903">
    <property type="entry name" value="Glyoxalase"/>
    <property type="match status" value="1"/>
</dbReference>
<dbReference type="RefSeq" id="WP_188431767.1">
    <property type="nucleotide sequence ID" value="NZ_BMEX01000004.1"/>
</dbReference>
<evidence type="ECO:0000313" key="2">
    <source>
        <dbReference type="EMBL" id="GGA44099.1"/>
    </source>
</evidence>
<evidence type="ECO:0000259" key="1">
    <source>
        <dbReference type="PROSITE" id="PS51819"/>
    </source>
</evidence>
<accession>A0ABQ1GHP1</accession>
<dbReference type="Gene3D" id="3.10.180.10">
    <property type="entry name" value="2,3-Dihydroxybiphenyl 1,2-Dioxygenase, domain 1"/>
    <property type="match status" value="1"/>
</dbReference>
<dbReference type="InterPro" id="IPR004360">
    <property type="entry name" value="Glyas_Fos-R_dOase_dom"/>
</dbReference>
<evidence type="ECO:0000313" key="3">
    <source>
        <dbReference type="Proteomes" id="UP000617979"/>
    </source>
</evidence>
<proteinExistence type="predicted"/>
<comment type="caution">
    <text evidence="2">The sequence shown here is derived from an EMBL/GenBank/DDBJ whole genome shotgun (WGS) entry which is preliminary data.</text>
</comment>
<dbReference type="PROSITE" id="PS51819">
    <property type="entry name" value="VOC"/>
    <property type="match status" value="1"/>
</dbReference>
<gene>
    <name evidence="2" type="ORF">GCM10007416_16560</name>
</gene>
<feature type="domain" description="VOC" evidence="1">
    <location>
        <begin position="4"/>
        <end position="127"/>
    </location>
</feature>
<reference evidence="3" key="1">
    <citation type="journal article" date="2019" name="Int. J. Syst. Evol. Microbiol.">
        <title>The Global Catalogue of Microorganisms (GCM) 10K type strain sequencing project: providing services to taxonomists for standard genome sequencing and annotation.</title>
        <authorList>
            <consortium name="The Broad Institute Genomics Platform"/>
            <consortium name="The Broad Institute Genome Sequencing Center for Infectious Disease"/>
            <person name="Wu L."/>
            <person name="Ma J."/>
        </authorList>
    </citation>
    <scope>NUCLEOTIDE SEQUENCE [LARGE SCALE GENOMIC DNA]</scope>
    <source>
        <strain evidence="3">CGMCC 1.12404</strain>
    </source>
</reference>
<dbReference type="InterPro" id="IPR037523">
    <property type="entry name" value="VOC_core"/>
</dbReference>